<feature type="region of interest" description="Disordered" evidence="8">
    <location>
        <begin position="24"/>
        <end position="47"/>
    </location>
</feature>
<evidence type="ECO:0000256" key="7">
    <source>
        <dbReference type="ARBA" id="ARBA00023136"/>
    </source>
</evidence>
<feature type="compositionally biased region" description="Pro residues" evidence="8">
    <location>
        <begin position="31"/>
        <end position="45"/>
    </location>
</feature>
<accession>A0A077WN89</accession>
<gene>
    <name evidence="10" type="ORF">LRAMOSA09880</name>
</gene>
<evidence type="ECO:0000256" key="5">
    <source>
        <dbReference type="ARBA" id="ARBA00023054"/>
    </source>
</evidence>
<reference evidence="10" key="1">
    <citation type="journal article" date="2014" name="Genome Announc.">
        <title>De novo whole-genome sequence and genome annotation of Lichtheimia ramosa.</title>
        <authorList>
            <person name="Linde J."/>
            <person name="Schwartze V."/>
            <person name="Binder U."/>
            <person name="Lass-Florl C."/>
            <person name="Voigt K."/>
            <person name="Horn F."/>
        </authorList>
    </citation>
    <scope>NUCLEOTIDE SEQUENCE</scope>
    <source>
        <strain evidence="10">JMRC FSU:6197</strain>
    </source>
</reference>
<dbReference type="GO" id="GO:0016020">
    <property type="term" value="C:membrane"/>
    <property type="evidence" value="ECO:0007669"/>
    <property type="project" value="UniProtKB-SubCell"/>
</dbReference>
<keyword evidence="4 9" id="KW-1133">Transmembrane helix</keyword>
<feature type="transmembrane region" description="Helical" evidence="9">
    <location>
        <begin position="273"/>
        <end position="298"/>
    </location>
</feature>
<evidence type="ECO:0000313" key="10">
    <source>
        <dbReference type="EMBL" id="CDS08519.1"/>
    </source>
</evidence>
<organism evidence="10">
    <name type="scientific">Lichtheimia ramosa</name>
    <dbReference type="NCBI Taxonomy" id="688394"/>
    <lineage>
        <taxon>Eukaryota</taxon>
        <taxon>Fungi</taxon>
        <taxon>Fungi incertae sedis</taxon>
        <taxon>Mucoromycota</taxon>
        <taxon>Mucoromycotina</taxon>
        <taxon>Mucoromycetes</taxon>
        <taxon>Mucorales</taxon>
        <taxon>Lichtheimiaceae</taxon>
        <taxon>Lichtheimia</taxon>
    </lineage>
</organism>
<dbReference type="PANTHER" id="PTHR14360">
    <property type="entry name" value="PROTEIN FMP32, MITOCHONDRIAL"/>
    <property type="match status" value="1"/>
</dbReference>
<feature type="compositionally biased region" description="Basic and acidic residues" evidence="8">
    <location>
        <begin position="306"/>
        <end position="315"/>
    </location>
</feature>
<evidence type="ECO:0000256" key="1">
    <source>
        <dbReference type="ARBA" id="ARBA00004173"/>
    </source>
</evidence>
<dbReference type="Pfam" id="PF07798">
    <property type="entry name" value="CCDC90-like"/>
    <property type="match status" value="1"/>
</dbReference>
<evidence type="ECO:0000256" key="4">
    <source>
        <dbReference type="ARBA" id="ARBA00022989"/>
    </source>
</evidence>
<dbReference type="GO" id="GO:0005739">
    <property type="term" value="C:mitochondrion"/>
    <property type="evidence" value="ECO:0007669"/>
    <property type="project" value="UniProtKB-SubCell"/>
</dbReference>
<dbReference type="AlphaFoldDB" id="A0A077WN89"/>
<name>A0A077WN89_9FUNG</name>
<evidence type="ECO:0000256" key="9">
    <source>
        <dbReference type="SAM" id="Phobius"/>
    </source>
</evidence>
<evidence type="ECO:0000256" key="6">
    <source>
        <dbReference type="ARBA" id="ARBA00023128"/>
    </source>
</evidence>
<keyword evidence="5" id="KW-0175">Coiled coil</keyword>
<keyword evidence="7 9" id="KW-0472">Membrane</keyword>
<comment type="subcellular location">
    <subcellularLocation>
        <location evidence="2">Membrane</location>
    </subcellularLocation>
    <subcellularLocation>
        <location evidence="1">Mitochondrion</location>
    </subcellularLocation>
</comment>
<dbReference type="PANTHER" id="PTHR14360:SF12">
    <property type="entry name" value="MOZ PROTEIN REPRESENTS A CHROMATIN-ASSOCIATED ACETYLTRANSFERASE"/>
    <property type="match status" value="1"/>
</dbReference>
<protein>
    <recommendedName>
        <fullName evidence="11">DUF1640 domain-containing protein</fullName>
    </recommendedName>
</protein>
<sequence length="326" mass="36748">MIIARSPLQAAWMRPHLRLVSTRRSLHAEPTPSPPPPSSALPTPSPLLNGDINKIHLDMFFDRSLVPRTTPLSSMSFTRNTTTAATAINNELVPAVQQESPHQQDSHTEMIDTPSTSHHFDTYEQVTQLEAWGGFSRRQAKALMETLQHFIRLSVAQQQETLLTSSQLENETYLISAAVAEFRREVQLLRRNDSVLLQSELTALAREVDTLEQRLSEDLGSMRDEIELSMNDYRSDVREEQKVAEHHIQGINNRLTVMLGDTATELESLKMNVIWRGLLGGVLAALGISVVGYVLSAIRLRSLDRQSREKRKTQENDLSFADMEIS</sequence>
<evidence type="ECO:0000256" key="3">
    <source>
        <dbReference type="ARBA" id="ARBA00022692"/>
    </source>
</evidence>
<evidence type="ECO:0000256" key="8">
    <source>
        <dbReference type="SAM" id="MobiDB-lite"/>
    </source>
</evidence>
<proteinExistence type="predicted"/>
<feature type="region of interest" description="Disordered" evidence="8">
    <location>
        <begin position="306"/>
        <end position="326"/>
    </location>
</feature>
<evidence type="ECO:0000256" key="2">
    <source>
        <dbReference type="ARBA" id="ARBA00004370"/>
    </source>
</evidence>
<evidence type="ECO:0008006" key="11">
    <source>
        <dbReference type="Google" id="ProtNLM"/>
    </source>
</evidence>
<dbReference type="OrthoDB" id="1552at2759"/>
<keyword evidence="3 9" id="KW-0812">Transmembrane</keyword>
<dbReference type="Gene3D" id="1.20.5.340">
    <property type="match status" value="1"/>
</dbReference>
<dbReference type="EMBL" id="LK023325">
    <property type="protein sequence ID" value="CDS08519.1"/>
    <property type="molecule type" value="Genomic_DNA"/>
</dbReference>
<dbReference type="InterPro" id="IPR024461">
    <property type="entry name" value="CCDC90-like"/>
</dbReference>
<keyword evidence="6" id="KW-0496">Mitochondrion</keyword>